<evidence type="ECO:0000313" key="1">
    <source>
        <dbReference type="EMBL" id="HIQ81187.1"/>
    </source>
</evidence>
<dbReference type="AlphaFoldDB" id="A0A9D1CUQ9"/>
<accession>A0A9D1CUQ9</accession>
<evidence type="ECO:0000313" key="2">
    <source>
        <dbReference type="Proteomes" id="UP000886787"/>
    </source>
</evidence>
<reference evidence="1" key="1">
    <citation type="submission" date="2020-10" db="EMBL/GenBank/DDBJ databases">
        <authorList>
            <person name="Gilroy R."/>
        </authorList>
    </citation>
    <scope>NUCLEOTIDE SEQUENCE</scope>
    <source>
        <strain evidence="1">ChiSjej1B19-3389</strain>
    </source>
</reference>
<gene>
    <name evidence="1" type="ORF">IAD32_07910</name>
</gene>
<proteinExistence type="predicted"/>
<comment type="caution">
    <text evidence="1">The sequence shown here is derived from an EMBL/GenBank/DDBJ whole genome shotgun (WGS) entry which is preliminary data.</text>
</comment>
<dbReference type="EMBL" id="DVFW01000042">
    <property type="protein sequence ID" value="HIQ81187.1"/>
    <property type="molecule type" value="Genomic_DNA"/>
</dbReference>
<name>A0A9D1CUQ9_9FIRM</name>
<dbReference type="Proteomes" id="UP000886787">
    <property type="component" value="Unassembled WGS sequence"/>
</dbReference>
<reference evidence="1" key="2">
    <citation type="journal article" date="2021" name="PeerJ">
        <title>Extensive microbial diversity within the chicken gut microbiome revealed by metagenomics and culture.</title>
        <authorList>
            <person name="Gilroy R."/>
            <person name="Ravi A."/>
            <person name="Getino M."/>
            <person name="Pursley I."/>
            <person name="Horton D.L."/>
            <person name="Alikhan N.F."/>
            <person name="Baker D."/>
            <person name="Gharbi K."/>
            <person name="Hall N."/>
            <person name="Watson M."/>
            <person name="Adriaenssens E.M."/>
            <person name="Foster-Nyarko E."/>
            <person name="Jarju S."/>
            <person name="Secka A."/>
            <person name="Antonio M."/>
            <person name="Oren A."/>
            <person name="Chaudhuri R.R."/>
            <person name="La Ragione R."/>
            <person name="Hildebrand F."/>
            <person name="Pallen M.J."/>
        </authorList>
    </citation>
    <scope>NUCLEOTIDE SEQUENCE</scope>
    <source>
        <strain evidence="1">ChiSjej1B19-3389</strain>
    </source>
</reference>
<organism evidence="1 2">
    <name type="scientific">Candidatus Scatavimonas merdigallinarum</name>
    <dbReference type="NCBI Taxonomy" id="2840914"/>
    <lineage>
        <taxon>Bacteria</taxon>
        <taxon>Bacillati</taxon>
        <taxon>Bacillota</taxon>
        <taxon>Clostridia</taxon>
        <taxon>Eubacteriales</taxon>
        <taxon>Oscillospiraceae</taxon>
        <taxon>Oscillospiraceae incertae sedis</taxon>
        <taxon>Candidatus Scatavimonas</taxon>
    </lineage>
</organism>
<sequence>MPVVVLCSCRRDQSLHHTFLRALSNYGGVQGMLGNTLYTSCKDPRFTLFCTHSAPRAGSAKGVLVFDENFKSAGSFPLSQGLIPVLESNNKKAVSRLKDASHIAITCGTGLRDTLSIASLDDARATISLQRELTSINGEAYEPHDFIAHLSEKTEVYPLLAVCGTLLLCGIKPEDGYSI</sequence>
<protein>
    <submittedName>
        <fullName evidence="1">Uncharacterized protein</fullName>
    </submittedName>
</protein>